<sequence length="393" mass="41364">MRATSLTLAIAAALLGGCVAGHAPANYEGAAWMPQQRAQPATYGCSHTPTALPAIPTANMANPVGLLLAPGDRLRLDVLGDTDRVSGVYVIGDDGHLSINGLGRISAIGLSQTDLESRLRTQLMAQEIVRPLRNAVRINLLESAGVSIAVSGAVFNPGSVRAGERTPENRVGQSEGAAYGDTNVGRTVSTALRAAGGVRPDADIRQIGLVRHDRMMVLDLRASHDGTSVGDVLLAPGDRLIVPSTGCFDPNLVRPSVVTQPGIRVHMSNLSRPANNNAGAGISERTGSLPYGTRFLQGLVAMNCIGGSAMNAGRRAVLISRNPMTGQSVVVEREVEELVRHANRDDFDPYLMPGDALACYDSRWMNLRDAVSLVSNAASTLTPAILLEQTVTN</sequence>
<dbReference type="PROSITE" id="PS51257">
    <property type="entry name" value="PROKAR_LIPOPROTEIN"/>
    <property type="match status" value="1"/>
</dbReference>
<gene>
    <name evidence="4" type="ORF">AAV99_01675</name>
</gene>
<dbReference type="InterPro" id="IPR003715">
    <property type="entry name" value="Poly_export_N"/>
</dbReference>
<dbReference type="Proteomes" id="UP000053455">
    <property type="component" value="Unassembled WGS sequence"/>
</dbReference>
<dbReference type="Pfam" id="PF02563">
    <property type="entry name" value="Poly_export"/>
    <property type="match status" value="1"/>
</dbReference>
<dbReference type="Gene3D" id="3.10.560.10">
    <property type="entry name" value="Outer membrane lipoprotein wza domain like"/>
    <property type="match status" value="1"/>
</dbReference>
<feature type="signal peptide" evidence="2">
    <location>
        <begin position="1"/>
        <end position="25"/>
    </location>
</feature>
<reference evidence="4 5" key="1">
    <citation type="submission" date="2015-04" db="EMBL/GenBank/DDBJ databases">
        <title>The draft genome sequence of Erythrobacter marinus HWDM-33.</title>
        <authorList>
            <person name="Zhuang L."/>
            <person name="Liu Y."/>
            <person name="Shao Z."/>
        </authorList>
    </citation>
    <scope>NUCLEOTIDE SEQUENCE [LARGE SCALE GENOMIC DNA]</scope>
    <source>
        <strain evidence="4 5">HWDM-33</strain>
    </source>
</reference>
<evidence type="ECO:0000313" key="5">
    <source>
        <dbReference type="Proteomes" id="UP000053455"/>
    </source>
</evidence>
<dbReference type="PANTHER" id="PTHR33619">
    <property type="entry name" value="POLYSACCHARIDE EXPORT PROTEIN GFCE-RELATED"/>
    <property type="match status" value="1"/>
</dbReference>
<dbReference type="AlphaFoldDB" id="A0A0H0XPW0"/>
<evidence type="ECO:0000313" key="4">
    <source>
        <dbReference type="EMBL" id="KLI64359.1"/>
    </source>
</evidence>
<evidence type="ECO:0000256" key="1">
    <source>
        <dbReference type="ARBA" id="ARBA00022729"/>
    </source>
</evidence>
<comment type="caution">
    <text evidence="4">The sequence shown here is derived from an EMBL/GenBank/DDBJ whole genome shotgun (WGS) entry which is preliminary data.</text>
</comment>
<evidence type="ECO:0000259" key="3">
    <source>
        <dbReference type="Pfam" id="PF02563"/>
    </source>
</evidence>
<name>A0A0H0XPW0_9SPHN</name>
<evidence type="ECO:0000256" key="2">
    <source>
        <dbReference type="SAM" id="SignalP"/>
    </source>
</evidence>
<feature type="domain" description="Polysaccharide export protein N-terminal" evidence="3">
    <location>
        <begin position="66"/>
        <end position="132"/>
    </location>
</feature>
<dbReference type="PATRIC" id="fig|874156.12.peg.348"/>
<feature type="chain" id="PRO_5002589928" description="Polysaccharide export protein N-terminal domain-containing protein" evidence="2">
    <location>
        <begin position="26"/>
        <end position="393"/>
    </location>
</feature>
<organism evidence="4 5">
    <name type="scientific">Aurantiacibacter marinus</name>
    <dbReference type="NCBI Taxonomy" id="874156"/>
    <lineage>
        <taxon>Bacteria</taxon>
        <taxon>Pseudomonadati</taxon>
        <taxon>Pseudomonadota</taxon>
        <taxon>Alphaproteobacteria</taxon>
        <taxon>Sphingomonadales</taxon>
        <taxon>Erythrobacteraceae</taxon>
        <taxon>Aurantiacibacter</taxon>
    </lineage>
</organism>
<dbReference type="PANTHER" id="PTHR33619:SF3">
    <property type="entry name" value="POLYSACCHARIDE EXPORT PROTEIN GFCE-RELATED"/>
    <property type="match status" value="1"/>
</dbReference>
<keyword evidence="5" id="KW-1185">Reference proteome</keyword>
<keyword evidence="1 2" id="KW-0732">Signal</keyword>
<dbReference type="EMBL" id="LBHU01000001">
    <property type="protein sequence ID" value="KLI64359.1"/>
    <property type="molecule type" value="Genomic_DNA"/>
</dbReference>
<dbReference type="STRING" id="874156.GCA_001021555_00945"/>
<dbReference type="RefSeq" id="WP_047092221.1">
    <property type="nucleotide sequence ID" value="NZ_LBHU01000001.1"/>
</dbReference>
<proteinExistence type="predicted"/>
<dbReference type="GO" id="GO:0015159">
    <property type="term" value="F:polysaccharide transmembrane transporter activity"/>
    <property type="evidence" value="ECO:0007669"/>
    <property type="project" value="InterPro"/>
</dbReference>
<accession>A0A0H0XPW0</accession>
<dbReference type="InterPro" id="IPR049712">
    <property type="entry name" value="Poly_export"/>
</dbReference>
<protein>
    <recommendedName>
        <fullName evidence="3">Polysaccharide export protein N-terminal domain-containing protein</fullName>
    </recommendedName>
</protein>
<dbReference type="OrthoDB" id="494751at2"/>